<accession>A0A183D8D4</accession>
<dbReference type="Proteomes" id="UP000271098">
    <property type="component" value="Unassembled WGS sequence"/>
</dbReference>
<dbReference type="EMBL" id="UYRT01010004">
    <property type="protein sequence ID" value="VDK48434.1"/>
    <property type="molecule type" value="Genomic_DNA"/>
</dbReference>
<dbReference type="OrthoDB" id="275057at2759"/>
<reference evidence="7" key="1">
    <citation type="submission" date="2016-06" db="UniProtKB">
        <authorList>
            <consortium name="WormBaseParasite"/>
        </authorList>
    </citation>
    <scope>IDENTIFICATION</scope>
</reference>
<keyword evidence="2" id="KW-0547">Nucleotide-binding</keyword>
<dbReference type="PANTHER" id="PTHR11353">
    <property type="entry name" value="CHAPERONIN"/>
    <property type="match status" value="1"/>
</dbReference>
<sequence>MCNEIIAVSPDLVFTEKGVSDLAQHFLVKAGITAIRRLKKTDNNRLARVSGATIVNDTQHLREEDVGVNADLFEIKKIGDEYYAYVTSEKTTAVTVVVRGPSKDIINEVERNLQDALSVARNVMITPRLAPGGGALEMALAQVRFSFHSCFSCIKQKHIVAMPQLCVHVPICMCMCMDVFSFSGNLFQNSK</sequence>
<evidence type="ECO:0000313" key="7">
    <source>
        <dbReference type="WBParaSite" id="GPUH_0000498201-mRNA-1"/>
    </source>
</evidence>
<dbReference type="InterPro" id="IPR027409">
    <property type="entry name" value="GroEL-like_apical_dom_sf"/>
</dbReference>
<dbReference type="InterPro" id="IPR027410">
    <property type="entry name" value="TCP-1-like_intermed_sf"/>
</dbReference>
<evidence type="ECO:0000313" key="6">
    <source>
        <dbReference type="Proteomes" id="UP000271098"/>
    </source>
</evidence>
<evidence type="ECO:0000256" key="2">
    <source>
        <dbReference type="ARBA" id="ARBA00022741"/>
    </source>
</evidence>
<dbReference type="InterPro" id="IPR002423">
    <property type="entry name" value="Cpn60/GroEL/TCP-1"/>
</dbReference>
<dbReference type="SUPFAM" id="SSF54849">
    <property type="entry name" value="GroEL-intermediate domain like"/>
    <property type="match status" value="1"/>
</dbReference>
<dbReference type="GO" id="GO:0140662">
    <property type="term" value="F:ATP-dependent protein folding chaperone"/>
    <property type="evidence" value="ECO:0007669"/>
    <property type="project" value="InterPro"/>
</dbReference>
<organism evidence="7">
    <name type="scientific">Gongylonema pulchrum</name>
    <dbReference type="NCBI Taxonomy" id="637853"/>
    <lineage>
        <taxon>Eukaryota</taxon>
        <taxon>Metazoa</taxon>
        <taxon>Ecdysozoa</taxon>
        <taxon>Nematoda</taxon>
        <taxon>Chromadorea</taxon>
        <taxon>Rhabditida</taxon>
        <taxon>Spirurina</taxon>
        <taxon>Spiruromorpha</taxon>
        <taxon>Spiruroidea</taxon>
        <taxon>Gongylonematidae</taxon>
        <taxon>Gongylonema</taxon>
    </lineage>
</organism>
<dbReference type="SUPFAM" id="SSF52029">
    <property type="entry name" value="GroEL apical domain-like"/>
    <property type="match status" value="1"/>
</dbReference>
<evidence type="ECO:0000256" key="4">
    <source>
        <dbReference type="ARBA" id="ARBA00023186"/>
    </source>
</evidence>
<comment type="similarity">
    <text evidence="1">Belongs to the TCP-1 chaperonin family.</text>
</comment>
<name>A0A183D8D4_9BILA</name>
<keyword evidence="3" id="KW-0067">ATP-binding</keyword>
<dbReference type="GO" id="GO:0005524">
    <property type="term" value="F:ATP binding"/>
    <property type="evidence" value="ECO:0007669"/>
    <property type="project" value="UniProtKB-KW"/>
</dbReference>
<proteinExistence type="inferred from homology"/>
<dbReference type="AlphaFoldDB" id="A0A183D8D4"/>
<dbReference type="Gene3D" id="3.30.260.10">
    <property type="entry name" value="TCP-1-like chaperonin intermediate domain"/>
    <property type="match status" value="1"/>
</dbReference>
<evidence type="ECO:0000256" key="3">
    <source>
        <dbReference type="ARBA" id="ARBA00022840"/>
    </source>
</evidence>
<keyword evidence="6" id="KW-1185">Reference proteome</keyword>
<dbReference type="Gene3D" id="3.50.7.10">
    <property type="entry name" value="GroEL"/>
    <property type="match status" value="1"/>
</dbReference>
<dbReference type="InterPro" id="IPR017998">
    <property type="entry name" value="Chaperone_TCP-1"/>
</dbReference>
<protein>
    <submittedName>
        <fullName evidence="7">T-complex protein 1 subunit theta</fullName>
    </submittedName>
</protein>
<dbReference type="InterPro" id="IPR027413">
    <property type="entry name" value="GROEL-like_equatorial_sf"/>
</dbReference>
<keyword evidence="4" id="KW-0143">Chaperone</keyword>
<evidence type="ECO:0000313" key="5">
    <source>
        <dbReference type="EMBL" id="VDK48434.1"/>
    </source>
</evidence>
<dbReference type="Gene3D" id="1.10.560.10">
    <property type="entry name" value="GroEL-like equatorial domain"/>
    <property type="match status" value="1"/>
</dbReference>
<dbReference type="Pfam" id="PF00118">
    <property type="entry name" value="Cpn60_TCP1"/>
    <property type="match status" value="1"/>
</dbReference>
<reference evidence="5 6" key="2">
    <citation type="submission" date="2018-11" db="EMBL/GenBank/DDBJ databases">
        <authorList>
            <consortium name="Pathogen Informatics"/>
        </authorList>
    </citation>
    <scope>NUCLEOTIDE SEQUENCE [LARGE SCALE GENOMIC DNA]</scope>
</reference>
<evidence type="ECO:0000256" key="1">
    <source>
        <dbReference type="ARBA" id="ARBA00008020"/>
    </source>
</evidence>
<gene>
    <name evidence="5" type="ORF">GPUH_LOCUS4977</name>
</gene>
<dbReference type="WBParaSite" id="GPUH_0000498201-mRNA-1">
    <property type="protein sequence ID" value="GPUH_0000498201-mRNA-1"/>
    <property type="gene ID" value="GPUH_0000498201"/>
</dbReference>